<dbReference type="Gene3D" id="3.30.1330.60">
    <property type="entry name" value="OmpA-like domain"/>
    <property type="match status" value="1"/>
</dbReference>
<dbReference type="SUPFAM" id="SSF103088">
    <property type="entry name" value="OmpA-like"/>
    <property type="match status" value="1"/>
</dbReference>
<dbReference type="EMBL" id="CP047652">
    <property type="protein sequence ID" value="QHI95542.1"/>
    <property type="molecule type" value="Genomic_DNA"/>
</dbReference>
<gene>
    <name evidence="2" type="ORF">GT348_04020</name>
</gene>
<proteinExistence type="predicted"/>
<evidence type="ECO:0000313" key="2">
    <source>
        <dbReference type="EMBL" id="QHI95542.1"/>
    </source>
</evidence>
<organism evidence="2 3">
    <name type="scientific">Aristophania vespae</name>
    <dbReference type="NCBI Taxonomy" id="2697033"/>
    <lineage>
        <taxon>Bacteria</taxon>
        <taxon>Pseudomonadati</taxon>
        <taxon>Pseudomonadota</taxon>
        <taxon>Alphaproteobacteria</taxon>
        <taxon>Acetobacterales</taxon>
        <taxon>Acetobacteraceae</taxon>
        <taxon>Aristophania</taxon>
    </lineage>
</organism>
<accession>A0A6P1NIQ3</accession>
<dbReference type="InterPro" id="IPR006665">
    <property type="entry name" value="OmpA-like"/>
</dbReference>
<reference evidence="2 3" key="1">
    <citation type="submission" date="2020-01" db="EMBL/GenBank/DDBJ databases">
        <title>Genome sequencing of strain KACC 21507.</title>
        <authorList>
            <person name="Heo J."/>
            <person name="Kim S.-J."/>
            <person name="Kim J.-S."/>
            <person name="Hong S.-B."/>
            <person name="Kwon S.-W."/>
        </authorList>
    </citation>
    <scope>NUCLEOTIDE SEQUENCE [LARGE SCALE GENOMIC DNA]</scope>
    <source>
        <strain evidence="2 3">KACC 21507</strain>
    </source>
</reference>
<dbReference type="Proteomes" id="UP000463975">
    <property type="component" value="Chromosome"/>
</dbReference>
<dbReference type="Pfam" id="PF00691">
    <property type="entry name" value="OmpA"/>
    <property type="match status" value="1"/>
</dbReference>
<keyword evidence="3" id="KW-1185">Reference proteome</keyword>
<dbReference type="RefSeq" id="WP_160618619.1">
    <property type="nucleotide sequence ID" value="NZ_CP047652.1"/>
</dbReference>
<name>A0A6P1NIQ3_9PROT</name>
<dbReference type="InterPro" id="IPR036737">
    <property type="entry name" value="OmpA-like_sf"/>
</dbReference>
<protein>
    <submittedName>
        <fullName evidence="2">OmpA family protein</fullName>
    </submittedName>
</protein>
<dbReference type="AlphaFoldDB" id="A0A6P1NIQ3"/>
<dbReference type="KEGG" id="bomb:GT348_04020"/>
<dbReference type="PROSITE" id="PS51257">
    <property type="entry name" value="PROKAR_LIPOPROTEIN"/>
    <property type="match status" value="1"/>
</dbReference>
<evidence type="ECO:0000259" key="1">
    <source>
        <dbReference type="Pfam" id="PF00691"/>
    </source>
</evidence>
<feature type="domain" description="OmpA-like" evidence="1">
    <location>
        <begin position="40"/>
        <end position="111"/>
    </location>
</feature>
<sequence length="137" mass="15035">MSRRFDIFRASYLKAAIPLMAIGLLAGCVSSTPRDSYVVFFERDSVTLSDAGQEVVRQAAKAAHNMHARHIYVLGSAGKMGDPDVLHELATTRALAVVEVLEIDGVDPKIISKDKFPLKDIDDSRLALRRVSIKIAK</sequence>
<evidence type="ECO:0000313" key="3">
    <source>
        <dbReference type="Proteomes" id="UP000463975"/>
    </source>
</evidence>